<evidence type="ECO:0000256" key="3">
    <source>
        <dbReference type="ARBA" id="ARBA00023015"/>
    </source>
</evidence>
<keyword evidence="4" id="KW-0804">Transcription</keyword>
<evidence type="ECO:0000256" key="1">
    <source>
        <dbReference type="ARBA" id="ARBA00022679"/>
    </source>
</evidence>
<accession>A0A263D0R8</accession>
<keyword evidence="2" id="KW-0418">Kinase</keyword>
<dbReference type="InterPro" id="IPR005561">
    <property type="entry name" value="ANTAR"/>
</dbReference>
<dbReference type="InterPro" id="IPR003018">
    <property type="entry name" value="GAF"/>
</dbReference>
<dbReference type="InterPro" id="IPR036388">
    <property type="entry name" value="WH-like_DNA-bd_sf"/>
</dbReference>
<dbReference type="EMBL" id="NKYE01000010">
    <property type="protein sequence ID" value="OZM72023.1"/>
    <property type="molecule type" value="Genomic_DNA"/>
</dbReference>
<dbReference type="PROSITE" id="PS50921">
    <property type="entry name" value="ANTAR"/>
    <property type="match status" value="1"/>
</dbReference>
<sequence>MRCGAVAMTAQRLRNAAAADRPGALPGVLDEAGDLVDGLFAVCEQVVFALPGVSLSSVTLVEGDVAATVASTDRRADEIGTEQYRTGEGPCIEATRTGRIVLVDMAGATERWPGFAAIAGALGVHSFLTMPFRVDAGLTGSLNLFGVGGQHFAGTGQARPESYATTVETMTRAHRRYLRCRDEVAELRAVVRSRAVIEQAKGILVSERKISAEDAFRILVRWSQRENRKLRDVAVGYVATAAGESGTAGAGTARADGRAVARVGPPARLQW</sequence>
<dbReference type="GO" id="GO:0003723">
    <property type="term" value="F:RNA binding"/>
    <property type="evidence" value="ECO:0007669"/>
    <property type="project" value="InterPro"/>
</dbReference>
<reference evidence="6 7" key="1">
    <citation type="submission" date="2017-07" db="EMBL/GenBank/DDBJ databases">
        <title>Amycolatopsis antarcticus sp. nov., isolated from the surface of an Antarcticus brown macroalga.</title>
        <authorList>
            <person name="Wang J."/>
            <person name="Leiva S."/>
            <person name="Huang J."/>
            <person name="Huang Y."/>
        </authorList>
    </citation>
    <scope>NUCLEOTIDE SEQUENCE [LARGE SCALE GENOMIC DNA]</scope>
    <source>
        <strain evidence="6 7">AU-G6</strain>
    </source>
</reference>
<dbReference type="Gene3D" id="3.30.450.40">
    <property type="match status" value="1"/>
</dbReference>
<gene>
    <name evidence="6" type="ORF">CFN78_17985</name>
</gene>
<dbReference type="SUPFAM" id="SSF52172">
    <property type="entry name" value="CheY-like"/>
    <property type="match status" value="1"/>
</dbReference>
<evidence type="ECO:0000259" key="5">
    <source>
        <dbReference type="PROSITE" id="PS50921"/>
    </source>
</evidence>
<evidence type="ECO:0000256" key="2">
    <source>
        <dbReference type="ARBA" id="ARBA00022777"/>
    </source>
</evidence>
<dbReference type="SUPFAM" id="SSF55781">
    <property type="entry name" value="GAF domain-like"/>
    <property type="match status" value="1"/>
</dbReference>
<keyword evidence="1" id="KW-0808">Transferase</keyword>
<dbReference type="Gene3D" id="1.10.10.10">
    <property type="entry name" value="Winged helix-like DNA-binding domain superfamily/Winged helix DNA-binding domain"/>
    <property type="match status" value="1"/>
</dbReference>
<proteinExistence type="predicted"/>
<feature type="domain" description="ANTAR" evidence="5">
    <location>
        <begin position="177"/>
        <end position="238"/>
    </location>
</feature>
<dbReference type="GO" id="GO:0016301">
    <property type="term" value="F:kinase activity"/>
    <property type="evidence" value="ECO:0007669"/>
    <property type="project" value="UniProtKB-KW"/>
</dbReference>
<dbReference type="PIRSF" id="PIRSF036625">
    <property type="entry name" value="GAF_ANTAR"/>
    <property type="match status" value="1"/>
</dbReference>
<dbReference type="InterPro" id="IPR012074">
    <property type="entry name" value="GAF_ANTAR"/>
</dbReference>
<protein>
    <submittedName>
        <fullName evidence="6">Transcriptional regulator</fullName>
    </submittedName>
</protein>
<dbReference type="Pfam" id="PF13185">
    <property type="entry name" value="GAF_2"/>
    <property type="match status" value="1"/>
</dbReference>
<dbReference type="Proteomes" id="UP000242444">
    <property type="component" value="Unassembled WGS sequence"/>
</dbReference>
<comment type="caution">
    <text evidence="6">The sequence shown here is derived from an EMBL/GenBank/DDBJ whole genome shotgun (WGS) entry which is preliminary data.</text>
</comment>
<dbReference type="AlphaFoldDB" id="A0A263D0R8"/>
<dbReference type="Pfam" id="PF03861">
    <property type="entry name" value="ANTAR"/>
    <property type="match status" value="1"/>
</dbReference>
<keyword evidence="7" id="KW-1185">Reference proteome</keyword>
<organism evidence="6 7">
    <name type="scientific">Amycolatopsis antarctica</name>
    <dbReference type="NCBI Taxonomy" id="1854586"/>
    <lineage>
        <taxon>Bacteria</taxon>
        <taxon>Bacillati</taxon>
        <taxon>Actinomycetota</taxon>
        <taxon>Actinomycetes</taxon>
        <taxon>Pseudonocardiales</taxon>
        <taxon>Pseudonocardiaceae</taxon>
        <taxon>Amycolatopsis</taxon>
    </lineage>
</organism>
<keyword evidence="3" id="KW-0805">Transcription regulation</keyword>
<dbReference type="InParanoid" id="A0A263D0R8"/>
<dbReference type="InterPro" id="IPR011006">
    <property type="entry name" value="CheY-like_superfamily"/>
</dbReference>
<dbReference type="SMART" id="SM01012">
    <property type="entry name" value="ANTAR"/>
    <property type="match status" value="1"/>
</dbReference>
<evidence type="ECO:0000256" key="4">
    <source>
        <dbReference type="ARBA" id="ARBA00023163"/>
    </source>
</evidence>
<name>A0A263D0R8_9PSEU</name>
<evidence type="ECO:0000313" key="7">
    <source>
        <dbReference type="Proteomes" id="UP000242444"/>
    </source>
</evidence>
<dbReference type="InterPro" id="IPR029016">
    <property type="entry name" value="GAF-like_dom_sf"/>
</dbReference>
<evidence type="ECO:0000313" key="6">
    <source>
        <dbReference type="EMBL" id="OZM72023.1"/>
    </source>
</evidence>